<proteinExistence type="inferred from homology"/>
<dbReference type="SUPFAM" id="SSF53067">
    <property type="entry name" value="Actin-like ATPase domain"/>
    <property type="match status" value="2"/>
</dbReference>
<keyword evidence="4 11" id="KW-0808">Transferase</keyword>
<dbReference type="InterPro" id="IPR018484">
    <property type="entry name" value="FGGY_N"/>
</dbReference>
<evidence type="ECO:0000256" key="10">
    <source>
        <dbReference type="ARBA" id="ARBA00052101"/>
    </source>
</evidence>
<dbReference type="FunFam" id="3.30.420.40:FF:000086">
    <property type="entry name" value="Glycerol kinase"/>
    <property type="match status" value="1"/>
</dbReference>
<dbReference type="InterPro" id="IPR043129">
    <property type="entry name" value="ATPase_NBD"/>
</dbReference>
<evidence type="ECO:0000256" key="5">
    <source>
        <dbReference type="ARBA" id="ARBA00022741"/>
    </source>
</evidence>
<dbReference type="PROSITE" id="PS00445">
    <property type="entry name" value="FGGY_KINASES_2"/>
    <property type="match status" value="1"/>
</dbReference>
<comment type="similarity">
    <text evidence="2 11">Belongs to the FGGY kinase family.</text>
</comment>
<dbReference type="GO" id="GO:0019563">
    <property type="term" value="P:glycerol catabolic process"/>
    <property type="evidence" value="ECO:0007669"/>
    <property type="project" value="UniProtKB-UniPathway"/>
</dbReference>
<dbReference type="InterPro" id="IPR005999">
    <property type="entry name" value="Glycerol_kin"/>
</dbReference>
<evidence type="ECO:0000256" key="1">
    <source>
        <dbReference type="ARBA" id="ARBA00005190"/>
    </source>
</evidence>
<evidence type="ECO:0000256" key="11">
    <source>
        <dbReference type="RuleBase" id="RU003733"/>
    </source>
</evidence>
<dbReference type="PANTHER" id="PTHR10196:SF69">
    <property type="entry name" value="GLYCEROL KINASE"/>
    <property type="match status" value="1"/>
</dbReference>
<evidence type="ECO:0000256" key="4">
    <source>
        <dbReference type="ARBA" id="ARBA00022679"/>
    </source>
</evidence>
<dbReference type="GO" id="GO:0005739">
    <property type="term" value="C:mitochondrion"/>
    <property type="evidence" value="ECO:0007669"/>
    <property type="project" value="TreeGrafter"/>
</dbReference>
<dbReference type="GO" id="GO:0046167">
    <property type="term" value="P:glycerol-3-phosphate biosynthetic process"/>
    <property type="evidence" value="ECO:0007669"/>
    <property type="project" value="TreeGrafter"/>
</dbReference>
<evidence type="ECO:0000256" key="6">
    <source>
        <dbReference type="ARBA" id="ARBA00022777"/>
    </source>
</evidence>
<dbReference type="UniPathway" id="UPA00618">
    <property type="reaction ID" value="UER00672"/>
</dbReference>
<dbReference type="InterPro" id="IPR018483">
    <property type="entry name" value="Carb_kinase_FGGY_CS"/>
</dbReference>
<dbReference type="GO" id="GO:0006641">
    <property type="term" value="P:triglyceride metabolic process"/>
    <property type="evidence" value="ECO:0007669"/>
    <property type="project" value="TreeGrafter"/>
</dbReference>
<dbReference type="Pfam" id="PF02782">
    <property type="entry name" value="FGGY_C"/>
    <property type="match status" value="1"/>
</dbReference>
<dbReference type="PIRSF" id="PIRSF000538">
    <property type="entry name" value="GlpK"/>
    <property type="match status" value="1"/>
</dbReference>
<evidence type="ECO:0000313" key="15">
    <source>
        <dbReference type="Proteomes" id="UP000007800"/>
    </source>
</evidence>
<comment type="catalytic activity">
    <reaction evidence="10">
        <text>glycerol + ATP = sn-glycerol 3-phosphate + ADP + H(+)</text>
        <dbReference type="Rhea" id="RHEA:21644"/>
        <dbReference type="ChEBI" id="CHEBI:15378"/>
        <dbReference type="ChEBI" id="CHEBI:17754"/>
        <dbReference type="ChEBI" id="CHEBI:30616"/>
        <dbReference type="ChEBI" id="CHEBI:57597"/>
        <dbReference type="ChEBI" id="CHEBI:456216"/>
        <dbReference type="EC" id="2.7.1.30"/>
    </reaction>
</comment>
<keyword evidence="5" id="KW-0547">Nucleotide-binding</keyword>
<dbReference type="PROSITE" id="PS00933">
    <property type="entry name" value="FGGY_KINASES_1"/>
    <property type="match status" value="1"/>
</dbReference>
<comment type="pathway">
    <text evidence="1">Polyol metabolism; glycerol degradation via glycerol kinase pathway; sn-glycerol 3-phosphate from glycerol: step 1/1.</text>
</comment>
<dbReference type="RefSeq" id="XP_002771671.1">
    <property type="nucleotide sequence ID" value="XM_002771625.1"/>
</dbReference>
<evidence type="ECO:0000259" key="13">
    <source>
        <dbReference type="Pfam" id="PF02782"/>
    </source>
</evidence>
<keyword evidence="15" id="KW-1185">Reference proteome</keyword>
<keyword evidence="8" id="KW-0067">ATP-binding</keyword>
<organism evidence="15">
    <name type="scientific">Perkinsus marinus (strain ATCC 50983 / TXsc)</name>
    <dbReference type="NCBI Taxonomy" id="423536"/>
    <lineage>
        <taxon>Eukaryota</taxon>
        <taxon>Sar</taxon>
        <taxon>Alveolata</taxon>
        <taxon>Perkinsozoa</taxon>
        <taxon>Perkinsea</taxon>
        <taxon>Perkinsida</taxon>
        <taxon>Perkinsidae</taxon>
        <taxon>Perkinsus</taxon>
    </lineage>
</organism>
<dbReference type="FunCoup" id="C5LIT4">
    <property type="interactions" value="14"/>
</dbReference>
<reference evidence="14 15" key="1">
    <citation type="submission" date="2008-07" db="EMBL/GenBank/DDBJ databases">
        <authorList>
            <person name="El-Sayed N."/>
            <person name="Caler E."/>
            <person name="Inman J."/>
            <person name="Amedeo P."/>
            <person name="Hass B."/>
            <person name="Wortman J."/>
        </authorList>
    </citation>
    <scope>NUCLEOTIDE SEQUENCE [LARGE SCALE GENOMIC DNA]</scope>
    <source>
        <strain evidence="15">ATCC 50983 / TXsc</strain>
    </source>
</reference>
<dbReference type="EC" id="2.7.1.30" evidence="3"/>
<evidence type="ECO:0000256" key="8">
    <source>
        <dbReference type="ARBA" id="ARBA00022840"/>
    </source>
</evidence>
<dbReference type="GeneID" id="9047725"/>
<dbReference type="NCBIfam" id="NF000756">
    <property type="entry name" value="PRK00047.1"/>
    <property type="match status" value="1"/>
</dbReference>
<gene>
    <name evidence="14" type="ORF">Pmar_PMAR014706</name>
</gene>
<dbReference type="Pfam" id="PF00370">
    <property type="entry name" value="FGGY_N"/>
    <property type="match status" value="1"/>
</dbReference>
<accession>C5LIT4</accession>
<evidence type="ECO:0000256" key="7">
    <source>
        <dbReference type="ARBA" id="ARBA00022798"/>
    </source>
</evidence>
<evidence type="ECO:0000256" key="3">
    <source>
        <dbReference type="ARBA" id="ARBA00012099"/>
    </source>
</evidence>
<dbReference type="GO" id="GO:0004370">
    <property type="term" value="F:glycerol kinase activity"/>
    <property type="evidence" value="ECO:0007669"/>
    <property type="project" value="UniProtKB-EC"/>
</dbReference>
<dbReference type="CDD" id="cd07792">
    <property type="entry name" value="ASKHA_NBD_FGGY_GK1-3-like"/>
    <property type="match status" value="1"/>
</dbReference>
<evidence type="ECO:0000256" key="9">
    <source>
        <dbReference type="ARBA" id="ARBA00043149"/>
    </source>
</evidence>
<dbReference type="InParanoid" id="C5LIT4"/>
<dbReference type="OMA" id="FMLMNIG"/>
<feature type="domain" description="Carbohydrate kinase FGGY N-terminal" evidence="12">
    <location>
        <begin position="13"/>
        <end position="271"/>
    </location>
</feature>
<dbReference type="InterPro" id="IPR042018">
    <property type="entry name" value="GK1-3_metazoan-type"/>
</dbReference>
<evidence type="ECO:0000259" key="12">
    <source>
        <dbReference type="Pfam" id="PF00370"/>
    </source>
</evidence>
<dbReference type="AlphaFoldDB" id="C5LIT4"/>
<dbReference type="PANTHER" id="PTHR10196">
    <property type="entry name" value="SUGAR KINASE"/>
    <property type="match status" value="1"/>
</dbReference>
<dbReference type="NCBIfam" id="TIGR01311">
    <property type="entry name" value="glycerol_kin"/>
    <property type="match status" value="1"/>
</dbReference>
<dbReference type="OrthoDB" id="5422795at2759"/>
<evidence type="ECO:0000313" key="14">
    <source>
        <dbReference type="EMBL" id="EER03487.1"/>
    </source>
</evidence>
<dbReference type="InterPro" id="IPR000577">
    <property type="entry name" value="Carb_kinase_FGGY"/>
</dbReference>
<name>C5LIT4_PERM5</name>
<sequence>MANLGGSNEHAKYVLAIDQGTTSSRAIIFGDDAQVLHVKGYPFEQKYPNPGWCEQDPYAILESTIKSVNEVAELIVPYGSITAVGITNQRETVIAWDKVTGKPLYNAIVWLDLRTYDTVKALTMDGSKDRFRHITGLPISTYFTALKIRWLLDNVDEVSDAVKEGRCLFGTVDSWLTYNLTGGHNNGGIHVTDVTNASRYMLMDLSKLEWCEDICNELGIPIDTLPNIVPSCGHIGTIAESPSHHGLELHPSLLNVPITAILGDQQSALLGHGCVEDGQAKCTYGTGCFMLANTGDKIIQSSFGLLTTVAFQREGSPVKYALEGSIAIAGRAVQWLRDQLGVIESAPEVEELASTVPNTAGVTVVPAFSGLFTPHWRPDARAVIAGMTLGTTKAHICRAVLEGVALQVVDVVRVMERELEHPLSEFYADGGMTSNNLLMQMQADFLPKDIYPAMMAETTAFGAAYAAGLALDLWKVPLQELIVNLGGHRKVEPHPAALERKRAIMRRWNDALQRSLGLEE</sequence>
<dbReference type="Proteomes" id="UP000007800">
    <property type="component" value="Unassembled WGS sequence"/>
</dbReference>
<keyword evidence="7" id="KW-0319">Glycerol metabolism</keyword>
<protein>
    <recommendedName>
        <fullName evidence="3">glycerol kinase</fullName>
        <ecNumber evidence="3">2.7.1.30</ecNumber>
    </recommendedName>
    <alternativeName>
        <fullName evidence="9">ATP:glycerol 3-phosphotransferase</fullName>
    </alternativeName>
</protein>
<keyword evidence="6 11" id="KW-0418">Kinase</keyword>
<feature type="domain" description="Carbohydrate kinase FGGY C-terminal" evidence="13">
    <location>
        <begin position="280"/>
        <end position="470"/>
    </location>
</feature>
<dbReference type="EMBL" id="GG682243">
    <property type="protein sequence ID" value="EER03487.1"/>
    <property type="molecule type" value="Genomic_DNA"/>
</dbReference>
<dbReference type="GO" id="GO:0005524">
    <property type="term" value="F:ATP binding"/>
    <property type="evidence" value="ECO:0007669"/>
    <property type="project" value="UniProtKB-KW"/>
</dbReference>
<dbReference type="InterPro" id="IPR018485">
    <property type="entry name" value="FGGY_C"/>
</dbReference>
<dbReference type="FunFam" id="3.30.420.40:FF:000007">
    <property type="entry name" value="Glycerol kinase"/>
    <property type="match status" value="1"/>
</dbReference>
<dbReference type="Gene3D" id="3.30.420.40">
    <property type="match status" value="2"/>
</dbReference>
<evidence type="ECO:0000256" key="2">
    <source>
        <dbReference type="ARBA" id="ARBA00009156"/>
    </source>
</evidence>